<evidence type="ECO:0000256" key="1">
    <source>
        <dbReference type="ARBA" id="ARBA00004477"/>
    </source>
</evidence>
<keyword evidence="4 9" id="KW-0812">Transmembrane</keyword>
<gene>
    <name evidence="10" type="ORF">I313_06117</name>
</gene>
<comment type="function">
    <text evidence="8">Component of the signal peptidase complex (SPC) which catalyzes the cleavage of N-terminal signal sequences from nascent proteins as they are translocated into the lumen of the endoplasmic reticulum. Dispensable for SPC enzymatic activity.</text>
</comment>
<keyword evidence="6 9" id="KW-1133">Transmembrane helix</keyword>
<dbReference type="Proteomes" id="UP000053392">
    <property type="component" value="Unassembled WGS sequence"/>
</dbReference>
<evidence type="ECO:0000256" key="3">
    <source>
        <dbReference type="ARBA" id="ARBA00017059"/>
    </source>
</evidence>
<dbReference type="AlphaFoldDB" id="A0A0D0USH9"/>
<evidence type="ECO:0000256" key="7">
    <source>
        <dbReference type="ARBA" id="ARBA00023136"/>
    </source>
</evidence>
<dbReference type="GO" id="GO:0006465">
    <property type="term" value="P:signal peptide processing"/>
    <property type="evidence" value="ECO:0007669"/>
    <property type="project" value="InterPro"/>
</dbReference>
<evidence type="ECO:0000313" key="10">
    <source>
        <dbReference type="EMBL" id="KIR38121.1"/>
    </source>
</evidence>
<evidence type="ECO:0000256" key="4">
    <source>
        <dbReference type="ARBA" id="ARBA00022692"/>
    </source>
</evidence>
<protein>
    <recommendedName>
        <fullName evidence="3">Signal peptidase complex subunit 1</fullName>
    </recommendedName>
</protein>
<accession>A0A0D0USH9</accession>
<dbReference type="GO" id="GO:0005787">
    <property type="term" value="C:signal peptidase complex"/>
    <property type="evidence" value="ECO:0007669"/>
    <property type="project" value="InterPro"/>
</dbReference>
<name>A0A0D0USH9_9TREE</name>
<organism evidence="10 11">
    <name type="scientific">Cryptococcus deuterogattii Ram5</name>
    <dbReference type="NCBI Taxonomy" id="1296110"/>
    <lineage>
        <taxon>Eukaryota</taxon>
        <taxon>Fungi</taxon>
        <taxon>Dikarya</taxon>
        <taxon>Basidiomycota</taxon>
        <taxon>Agaricomycotina</taxon>
        <taxon>Tremellomycetes</taxon>
        <taxon>Tremellales</taxon>
        <taxon>Cryptococcaceae</taxon>
        <taxon>Cryptococcus</taxon>
        <taxon>Cryptococcus gattii species complex</taxon>
    </lineage>
</organism>
<dbReference type="OrthoDB" id="263893at2759"/>
<evidence type="ECO:0000313" key="11">
    <source>
        <dbReference type="Proteomes" id="UP000053392"/>
    </source>
</evidence>
<dbReference type="Pfam" id="PF06645">
    <property type="entry name" value="SPC12"/>
    <property type="match status" value="1"/>
</dbReference>
<proteinExistence type="inferred from homology"/>
<evidence type="ECO:0000256" key="2">
    <source>
        <dbReference type="ARBA" id="ARBA00005245"/>
    </source>
</evidence>
<comment type="similarity">
    <text evidence="2">Belongs to the SPCS1 family.</text>
</comment>
<keyword evidence="11" id="KW-1185">Reference proteome</keyword>
<reference evidence="10 11" key="1">
    <citation type="submission" date="2015-01" db="EMBL/GenBank/DDBJ databases">
        <title>The Genome Sequence of Cryptococcus gattii Ram5.</title>
        <authorList>
            <consortium name="The Broad Institute Genomics Platform"/>
            <person name="Cuomo C."/>
            <person name="Litvintseva A."/>
            <person name="Chen Y."/>
            <person name="Heitman J."/>
            <person name="Sun S."/>
            <person name="Springer D."/>
            <person name="Dromer F."/>
            <person name="Young S."/>
            <person name="Zeng Q."/>
            <person name="Gargeya S."/>
            <person name="Abouelleil A."/>
            <person name="Alvarado L."/>
            <person name="Chapman S.B."/>
            <person name="Gainer-Dewar J."/>
            <person name="Goldberg J."/>
            <person name="Griggs A."/>
            <person name="Gujja S."/>
            <person name="Hansen M."/>
            <person name="Howarth C."/>
            <person name="Imamovic A."/>
            <person name="Larimer J."/>
            <person name="Murphy C."/>
            <person name="Naylor J."/>
            <person name="Pearson M."/>
            <person name="Priest M."/>
            <person name="Roberts A."/>
            <person name="Saif S."/>
            <person name="Shea T."/>
            <person name="Sykes S."/>
            <person name="Wortman J."/>
            <person name="Nusbaum C."/>
            <person name="Birren B."/>
        </authorList>
    </citation>
    <scope>NUCLEOTIDE SEQUENCE [LARGE SCALE GENOMIC DNA]</scope>
    <source>
        <strain evidence="10 11">Ram5</strain>
    </source>
</reference>
<dbReference type="GO" id="GO:0045047">
    <property type="term" value="P:protein targeting to ER"/>
    <property type="evidence" value="ECO:0007669"/>
    <property type="project" value="TreeGrafter"/>
</dbReference>
<evidence type="ECO:0000256" key="9">
    <source>
        <dbReference type="SAM" id="Phobius"/>
    </source>
</evidence>
<feature type="transmembrane region" description="Helical" evidence="9">
    <location>
        <begin position="56"/>
        <end position="74"/>
    </location>
</feature>
<evidence type="ECO:0000256" key="8">
    <source>
        <dbReference type="ARBA" id="ARBA00045204"/>
    </source>
</evidence>
<comment type="subcellular location">
    <subcellularLocation>
        <location evidence="1">Endoplasmic reticulum membrane</location>
        <topology evidence="1">Multi-pass membrane protein</topology>
    </subcellularLocation>
</comment>
<keyword evidence="7 9" id="KW-0472">Membrane</keyword>
<evidence type="ECO:0000256" key="5">
    <source>
        <dbReference type="ARBA" id="ARBA00022824"/>
    </source>
</evidence>
<evidence type="ECO:0000256" key="6">
    <source>
        <dbReference type="ARBA" id="ARBA00022989"/>
    </source>
</evidence>
<feature type="transmembrane region" description="Helical" evidence="9">
    <location>
        <begin position="24"/>
        <end position="44"/>
    </location>
</feature>
<sequence length="90" mass="10098">MNHFPPLIQKILEGRIDPQSQQLVTSYTQTTFIVLTALSFAFSYLSSSVLLGVESFAAGFAILLIATVPPWPYLKRHPVKFLLVRKLHAL</sequence>
<keyword evidence="5" id="KW-0256">Endoplasmic reticulum</keyword>
<dbReference type="HOGENOM" id="CLU_134505_2_0_1"/>
<dbReference type="PANTHER" id="PTHR13202:SF0">
    <property type="entry name" value="SIGNAL PEPTIDASE COMPLEX SUBUNIT 1"/>
    <property type="match status" value="1"/>
</dbReference>
<dbReference type="PANTHER" id="PTHR13202">
    <property type="entry name" value="MICROSOMAL SIGNAL PEPTIDASE 12 KDA SUBUNIT"/>
    <property type="match status" value="1"/>
</dbReference>
<dbReference type="InterPro" id="IPR009542">
    <property type="entry name" value="Spc1/SPCS1"/>
</dbReference>
<dbReference type="EMBL" id="KN847912">
    <property type="protein sequence ID" value="KIR38121.1"/>
    <property type="molecule type" value="Genomic_DNA"/>
</dbReference>